<evidence type="ECO:0000313" key="2">
    <source>
        <dbReference type="Proteomes" id="UP000605805"/>
    </source>
</evidence>
<evidence type="ECO:0000313" key="1">
    <source>
        <dbReference type="EMBL" id="HIP56461.1"/>
    </source>
</evidence>
<organism evidence="1 2">
    <name type="scientific">Ignisphaera aggregans</name>
    <dbReference type="NCBI Taxonomy" id="334771"/>
    <lineage>
        <taxon>Archaea</taxon>
        <taxon>Thermoproteota</taxon>
        <taxon>Thermoprotei</taxon>
        <taxon>Desulfurococcales</taxon>
        <taxon>Desulfurococcaceae</taxon>
        <taxon>Ignisphaera</taxon>
    </lineage>
</organism>
<comment type="caution">
    <text evidence="1">The sequence shown here is derived from an EMBL/GenBank/DDBJ whole genome shotgun (WGS) entry which is preliminary data.</text>
</comment>
<protein>
    <submittedName>
        <fullName evidence="1">Uncharacterized protein</fullName>
    </submittedName>
</protein>
<dbReference type="Proteomes" id="UP000605805">
    <property type="component" value="Unassembled WGS sequence"/>
</dbReference>
<gene>
    <name evidence="1" type="ORF">EYH02_00070</name>
</gene>
<dbReference type="AlphaFoldDB" id="A0A832YZ58"/>
<dbReference type="EMBL" id="DQTV01000002">
    <property type="protein sequence ID" value="HIP56461.1"/>
    <property type="molecule type" value="Genomic_DNA"/>
</dbReference>
<accession>A0A832YZ58</accession>
<name>A0A832YZ58_9CREN</name>
<sequence>MMTVALNNISKLFKSLNDIGISTLSIDYEYTLALMRIEVVCVVKYEAVECLLNEFRPINP</sequence>
<reference evidence="1" key="1">
    <citation type="journal article" date="2020" name="ISME J.">
        <title>Gammaproteobacteria mediating utilization of methyl-, sulfur- and petroleum organic compounds in deep ocean hydrothermal plumes.</title>
        <authorList>
            <person name="Zhou Z."/>
            <person name="Liu Y."/>
            <person name="Pan J."/>
            <person name="Cron B.R."/>
            <person name="Toner B.M."/>
            <person name="Anantharaman K."/>
            <person name="Breier J.A."/>
            <person name="Dick G.J."/>
            <person name="Li M."/>
        </authorList>
    </citation>
    <scope>NUCLEOTIDE SEQUENCE</scope>
    <source>
        <strain evidence="1">SZUA-1435</strain>
    </source>
</reference>
<proteinExistence type="predicted"/>